<comment type="caution">
    <text evidence="2">The sequence shown here is derived from an EMBL/GenBank/DDBJ whole genome shotgun (WGS) entry which is preliminary data.</text>
</comment>
<gene>
    <name evidence="2" type="ORF">CRG98_005815</name>
</gene>
<accession>A0A2I0KZE1</accession>
<evidence type="ECO:0000256" key="1">
    <source>
        <dbReference type="SAM" id="Phobius"/>
    </source>
</evidence>
<name>A0A2I0KZE1_PUNGR</name>
<keyword evidence="1" id="KW-1133">Transmembrane helix</keyword>
<proteinExistence type="predicted"/>
<keyword evidence="1" id="KW-0472">Membrane</keyword>
<dbReference type="PANTHER" id="PTHR31549">
    <property type="entry name" value="PROTEIN, PUTATIVE (DUF247)-RELATED-RELATED"/>
    <property type="match status" value="1"/>
</dbReference>
<dbReference type="Proteomes" id="UP000233551">
    <property type="component" value="Unassembled WGS sequence"/>
</dbReference>
<dbReference type="Pfam" id="PF03140">
    <property type="entry name" value="DUF247"/>
    <property type="match status" value="1"/>
</dbReference>
<sequence length="304" mass="34165">MNGPKFDVLTGKLKRLDPHIRASYRKFLELNQDVLAWTMAVDGLFLFDFLCRNGIKKDFLKSSEHLKFLADSTGRKLAEDAIMRDPMMLENQIPIFKEGECRVEIPDDIFIEEDKEVKFPHESDLNERDFYERADRALEIVGSIPLTGHIMKPHVELIRGLMKLPISDVTSSVSAAWAKAPVTSQNLIPTATSLSKAGIKFCKTDNIKSIQFDKETAMFFLPMIELGVNSEVIIRNLIAYEAMANMSSLKFAQYIELMDGIIDTEDDVKILALLGAVILLLLMALQTVCSAYSCPRLFMSSGSS</sequence>
<dbReference type="AlphaFoldDB" id="A0A2I0KZE1"/>
<feature type="transmembrane region" description="Helical" evidence="1">
    <location>
        <begin position="270"/>
        <end position="293"/>
    </location>
</feature>
<keyword evidence="1" id="KW-0812">Transmembrane</keyword>
<dbReference type="InterPro" id="IPR004158">
    <property type="entry name" value="DUF247_pln"/>
</dbReference>
<dbReference type="EMBL" id="PGOL01000250">
    <property type="protein sequence ID" value="PKI73831.1"/>
    <property type="molecule type" value="Genomic_DNA"/>
</dbReference>
<reference evidence="2 3" key="1">
    <citation type="submission" date="2017-11" db="EMBL/GenBank/DDBJ databases">
        <title>De-novo sequencing of pomegranate (Punica granatum L.) genome.</title>
        <authorList>
            <person name="Akparov Z."/>
            <person name="Amiraslanov A."/>
            <person name="Hajiyeva S."/>
            <person name="Abbasov M."/>
            <person name="Kaur K."/>
            <person name="Hamwieh A."/>
            <person name="Solovyev V."/>
            <person name="Salamov A."/>
            <person name="Braich B."/>
            <person name="Kosarev P."/>
            <person name="Mahmoud A."/>
            <person name="Hajiyev E."/>
            <person name="Babayeva S."/>
            <person name="Izzatullayeva V."/>
            <person name="Mammadov A."/>
            <person name="Mammadov A."/>
            <person name="Sharifova S."/>
            <person name="Ojaghi J."/>
            <person name="Eynullazada K."/>
            <person name="Bayramov B."/>
            <person name="Abdulazimova A."/>
            <person name="Shahmuradov I."/>
        </authorList>
    </citation>
    <scope>NUCLEOTIDE SEQUENCE [LARGE SCALE GENOMIC DNA]</scope>
    <source>
        <strain evidence="3">cv. AG2017</strain>
        <tissue evidence="2">Leaf</tissue>
    </source>
</reference>
<evidence type="ECO:0000313" key="3">
    <source>
        <dbReference type="Proteomes" id="UP000233551"/>
    </source>
</evidence>
<keyword evidence="3" id="KW-1185">Reference proteome</keyword>
<organism evidence="2 3">
    <name type="scientific">Punica granatum</name>
    <name type="common">Pomegranate</name>
    <dbReference type="NCBI Taxonomy" id="22663"/>
    <lineage>
        <taxon>Eukaryota</taxon>
        <taxon>Viridiplantae</taxon>
        <taxon>Streptophyta</taxon>
        <taxon>Embryophyta</taxon>
        <taxon>Tracheophyta</taxon>
        <taxon>Spermatophyta</taxon>
        <taxon>Magnoliopsida</taxon>
        <taxon>eudicotyledons</taxon>
        <taxon>Gunneridae</taxon>
        <taxon>Pentapetalae</taxon>
        <taxon>rosids</taxon>
        <taxon>malvids</taxon>
        <taxon>Myrtales</taxon>
        <taxon>Lythraceae</taxon>
        <taxon>Punica</taxon>
    </lineage>
</organism>
<protein>
    <submittedName>
        <fullName evidence="2">Uncharacterized protein</fullName>
    </submittedName>
</protein>
<dbReference type="STRING" id="22663.A0A2I0KZE1"/>
<evidence type="ECO:0000313" key="2">
    <source>
        <dbReference type="EMBL" id="PKI73831.1"/>
    </source>
</evidence>
<dbReference type="PANTHER" id="PTHR31549:SF23">
    <property type="entry name" value="OS03G0591600 PROTEIN"/>
    <property type="match status" value="1"/>
</dbReference>